<organism evidence="1 2">
    <name type="scientific">Pseudomonas fluorescens</name>
    <dbReference type="NCBI Taxonomy" id="294"/>
    <lineage>
        <taxon>Bacteria</taxon>
        <taxon>Pseudomonadati</taxon>
        <taxon>Pseudomonadota</taxon>
        <taxon>Gammaproteobacteria</taxon>
        <taxon>Pseudomonadales</taxon>
        <taxon>Pseudomonadaceae</taxon>
        <taxon>Pseudomonas</taxon>
    </lineage>
</organism>
<dbReference type="AlphaFoldDB" id="A0A423LHL4"/>
<name>A0A423LHL4_PSEFL</name>
<proteinExistence type="predicted"/>
<comment type="caution">
    <text evidence="1">The sequence shown here is derived from an EMBL/GenBank/DDBJ whole genome shotgun (WGS) entry which is preliminary data.</text>
</comment>
<evidence type="ECO:0000313" key="1">
    <source>
        <dbReference type="EMBL" id="RON67787.1"/>
    </source>
</evidence>
<evidence type="ECO:0000313" key="2">
    <source>
        <dbReference type="Proteomes" id="UP000285757"/>
    </source>
</evidence>
<sequence>MTVKAWLDQWDLTLPPEAQQTCRLRIGEGPELLLERTPGGWLLALRLGALPRTLLQGVVLQLLQVNSPFSPLAPVRMTADVAGDLVLCVEALEGQADVEQLNAWYGKLLQGHSLFSSLTAQGATLTDAPLQGGVFV</sequence>
<accession>A0A423LHL4</accession>
<dbReference type="Proteomes" id="UP000285757">
    <property type="component" value="Unassembled WGS sequence"/>
</dbReference>
<protein>
    <recommendedName>
        <fullName evidence="3">SpcU</fullName>
    </recommendedName>
</protein>
<evidence type="ECO:0008006" key="3">
    <source>
        <dbReference type="Google" id="ProtNLM"/>
    </source>
</evidence>
<dbReference type="InterPro" id="IPR010261">
    <property type="entry name" value="Tir_chaperone"/>
</dbReference>
<dbReference type="GO" id="GO:0030254">
    <property type="term" value="P:protein secretion by the type III secretion system"/>
    <property type="evidence" value="ECO:0007669"/>
    <property type="project" value="InterPro"/>
</dbReference>
<reference evidence="1 2" key="1">
    <citation type="submission" date="2016-10" db="EMBL/GenBank/DDBJ databases">
        <title>Comparative genome analysis of multiple Pseudomonas spp. focuses on biocontrol and plant growth promoting traits.</title>
        <authorList>
            <person name="Tao X.-Y."/>
            <person name="Taylor C.G."/>
        </authorList>
    </citation>
    <scope>NUCLEOTIDE SEQUENCE [LARGE SCALE GENOMIC DNA]</scope>
    <source>
        <strain evidence="1 2">24D3</strain>
    </source>
</reference>
<dbReference type="Pfam" id="PF05932">
    <property type="entry name" value="CesT"/>
    <property type="match status" value="1"/>
</dbReference>
<gene>
    <name evidence="1" type="ORF">BK671_12610</name>
</gene>
<dbReference type="Gene3D" id="3.30.1460.10">
    <property type="match status" value="1"/>
</dbReference>
<dbReference type="EMBL" id="MOBU01000009">
    <property type="protein sequence ID" value="RON67787.1"/>
    <property type="molecule type" value="Genomic_DNA"/>
</dbReference>
<dbReference type="RefSeq" id="WP_123532492.1">
    <property type="nucleotide sequence ID" value="NZ_MOBU01000009.1"/>
</dbReference>